<gene>
    <name evidence="2" type="ORF">JHT90_04425</name>
</gene>
<dbReference type="RefSeq" id="WP_201094612.1">
    <property type="nucleotide sequence ID" value="NZ_CP067393.1"/>
</dbReference>
<dbReference type="Proteomes" id="UP000595278">
    <property type="component" value="Chromosome"/>
</dbReference>
<keyword evidence="3" id="KW-1185">Reference proteome</keyword>
<proteinExistence type="predicted"/>
<dbReference type="AlphaFoldDB" id="A0A974NHI5"/>
<feature type="chain" id="PRO_5037077021" description="Secreted protein" evidence="1">
    <location>
        <begin position="26"/>
        <end position="174"/>
    </location>
</feature>
<evidence type="ECO:0000313" key="2">
    <source>
        <dbReference type="EMBL" id="QQP86492.1"/>
    </source>
</evidence>
<name>A0A974NHI5_9GAMM</name>
<accession>A0A974NHI5</accession>
<evidence type="ECO:0008006" key="4">
    <source>
        <dbReference type="Google" id="ProtNLM"/>
    </source>
</evidence>
<dbReference type="KEGG" id="eaz:JHT90_04425"/>
<evidence type="ECO:0000256" key="1">
    <source>
        <dbReference type="SAM" id="SignalP"/>
    </source>
</evidence>
<keyword evidence="1" id="KW-0732">Signal</keyword>
<sequence length="174" mass="20275">MLLQQNNRKCICFMFFLLIISNAYATDSICDTDEDVLFSCTMQNGKQLSICGVKKENQLLINYKYGKPKKIELIFPQNAQDNNDLFKYNHYFRYQTDYFRIVFVNNGYEYEIYRNYDGENSNEVTAGVNVSNLLSAKTYNNQCKTLQTDRINQLSDLLDCDNDNALGCEFNKSN</sequence>
<protein>
    <recommendedName>
        <fullName evidence="4">Secreted protein</fullName>
    </recommendedName>
</protein>
<reference evidence="2 3" key="1">
    <citation type="submission" date="2021-01" db="EMBL/GenBank/DDBJ databases">
        <title>Entomomonas sp. F2A isolated from a house cricket (Acheta domesticus).</title>
        <authorList>
            <person name="Spergser J."/>
            <person name="Busse H.-J."/>
        </authorList>
    </citation>
    <scope>NUCLEOTIDE SEQUENCE [LARGE SCALE GENOMIC DNA]</scope>
    <source>
        <strain evidence="2 3">F2A</strain>
    </source>
</reference>
<dbReference type="EMBL" id="CP067393">
    <property type="protein sequence ID" value="QQP86492.1"/>
    <property type="molecule type" value="Genomic_DNA"/>
</dbReference>
<feature type="signal peptide" evidence="1">
    <location>
        <begin position="1"/>
        <end position="25"/>
    </location>
</feature>
<evidence type="ECO:0000313" key="3">
    <source>
        <dbReference type="Proteomes" id="UP000595278"/>
    </source>
</evidence>
<organism evidence="2 3">
    <name type="scientific">Entomomonas asaccharolytica</name>
    <dbReference type="NCBI Taxonomy" id="2785331"/>
    <lineage>
        <taxon>Bacteria</taxon>
        <taxon>Pseudomonadati</taxon>
        <taxon>Pseudomonadota</taxon>
        <taxon>Gammaproteobacteria</taxon>
        <taxon>Pseudomonadales</taxon>
        <taxon>Pseudomonadaceae</taxon>
        <taxon>Entomomonas</taxon>
    </lineage>
</organism>